<feature type="region of interest" description="Disordered" evidence="1">
    <location>
        <begin position="1"/>
        <end position="80"/>
    </location>
</feature>
<feature type="region of interest" description="Disordered" evidence="1">
    <location>
        <begin position="182"/>
        <end position="211"/>
    </location>
</feature>
<keyword evidence="3" id="KW-1185">Reference proteome</keyword>
<dbReference type="PANTHER" id="PTHR42032">
    <property type="entry name" value="YALI0E30679P"/>
    <property type="match status" value="1"/>
</dbReference>
<evidence type="ECO:0000313" key="2">
    <source>
        <dbReference type="EMBL" id="KAK1769287.1"/>
    </source>
</evidence>
<dbReference type="GeneID" id="85307015"/>
<proteinExistence type="predicted"/>
<dbReference type="RefSeq" id="XP_060285500.1">
    <property type="nucleotide sequence ID" value="XM_060423828.1"/>
</dbReference>
<name>A0AAJ0FIW9_9PEZI</name>
<feature type="compositionally biased region" description="Basic and acidic residues" evidence="1">
    <location>
        <begin position="462"/>
        <end position="475"/>
    </location>
</feature>
<feature type="compositionally biased region" description="Polar residues" evidence="1">
    <location>
        <begin position="8"/>
        <end position="27"/>
    </location>
</feature>
<protein>
    <submittedName>
        <fullName evidence="2">Uncharacterized protein</fullName>
    </submittedName>
</protein>
<evidence type="ECO:0000256" key="1">
    <source>
        <dbReference type="SAM" id="MobiDB-lite"/>
    </source>
</evidence>
<feature type="compositionally biased region" description="Basic and acidic residues" evidence="1">
    <location>
        <begin position="69"/>
        <end position="80"/>
    </location>
</feature>
<organism evidence="2 3">
    <name type="scientific">Phialemonium atrogriseum</name>
    <dbReference type="NCBI Taxonomy" id="1093897"/>
    <lineage>
        <taxon>Eukaryota</taxon>
        <taxon>Fungi</taxon>
        <taxon>Dikarya</taxon>
        <taxon>Ascomycota</taxon>
        <taxon>Pezizomycotina</taxon>
        <taxon>Sordariomycetes</taxon>
        <taxon>Sordariomycetidae</taxon>
        <taxon>Cephalothecales</taxon>
        <taxon>Cephalothecaceae</taxon>
        <taxon>Phialemonium</taxon>
    </lineage>
</organism>
<dbReference type="AlphaFoldDB" id="A0AAJ0FIW9"/>
<comment type="caution">
    <text evidence="2">The sequence shown here is derived from an EMBL/GenBank/DDBJ whole genome shotgun (WGS) entry which is preliminary data.</text>
</comment>
<evidence type="ECO:0000313" key="3">
    <source>
        <dbReference type="Proteomes" id="UP001244011"/>
    </source>
</evidence>
<sequence>MFAEENRNPTLHRTGTSNSAVGPTGKSSALPAAPPGHHPPRRSMTVDDRAQFRRRATTGQFSMDNAFESPRRDSITSDYSLSERRRSLQDDILNPGGASLENHEGSHWSSLPLAFALLPAVGGLFFKNGSSIVTDIMLLGLAAVFLHWSVTQPWIWYHSAQEIRVREEAMAGMMDMDDEIEEELPSRPPAGAKSSTLNGAHEEVDGPTPETQDFRQEALNELYTHEVMALASCFFFPLLGAFLLHTIRNQLSRPSEGLVSNYNLTIFLLAAEIHPLGHLIKMVQARTLHLQRIVHSNPYNEASPASGRIEDVMRRLEELESRVAESRTGASHCANGIADPGKQAKQDGNLVREVRNAIQPELDALNRAVRHYEKRTTMLALQTDSRLGAIDTRLNDAISLAAAAAKTSISRRSFLSWLTERLVEAVMGTPRVIFRAAVLPFRVVSNLLSLDSKGRHRKGPRDRRVGRDRVTRTWG</sequence>
<dbReference type="EMBL" id="MU839003">
    <property type="protein sequence ID" value="KAK1769287.1"/>
    <property type="molecule type" value="Genomic_DNA"/>
</dbReference>
<gene>
    <name evidence="2" type="ORF">QBC33DRAFT_349887</name>
</gene>
<accession>A0AAJ0FIW9</accession>
<feature type="region of interest" description="Disordered" evidence="1">
    <location>
        <begin position="453"/>
        <end position="475"/>
    </location>
</feature>
<dbReference type="Proteomes" id="UP001244011">
    <property type="component" value="Unassembled WGS sequence"/>
</dbReference>
<reference evidence="2" key="1">
    <citation type="submission" date="2023-06" db="EMBL/GenBank/DDBJ databases">
        <title>Genome-scale phylogeny and comparative genomics of the fungal order Sordariales.</title>
        <authorList>
            <consortium name="Lawrence Berkeley National Laboratory"/>
            <person name="Hensen N."/>
            <person name="Bonometti L."/>
            <person name="Westerberg I."/>
            <person name="Brannstrom I.O."/>
            <person name="Guillou S."/>
            <person name="Cros-Aarteil S."/>
            <person name="Calhoun S."/>
            <person name="Haridas S."/>
            <person name="Kuo A."/>
            <person name="Mondo S."/>
            <person name="Pangilinan J."/>
            <person name="Riley R."/>
            <person name="Labutti K."/>
            <person name="Andreopoulos B."/>
            <person name="Lipzen A."/>
            <person name="Chen C."/>
            <person name="Yanf M."/>
            <person name="Daum C."/>
            <person name="Ng V."/>
            <person name="Clum A."/>
            <person name="Steindorff A."/>
            <person name="Ohm R."/>
            <person name="Martin F."/>
            <person name="Silar P."/>
            <person name="Natvig D."/>
            <person name="Lalanne C."/>
            <person name="Gautier V."/>
            <person name="Ament-Velasquez S.L."/>
            <person name="Kruys A."/>
            <person name="Hutchinson M.I."/>
            <person name="Powell A.J."/>
            <person name="Barry K."/>
            <person name="Miller A.N."/>
            <person name="Grigoriev I.V."/>
            <person name="Debuchy R."/>
            <person name="Gladieux P."/>
            <person name="Thoren M.H."/>
            <person name="Johannesson H."/>
        </authorList>
    </citation>
    <scope>NUCLEOTIDE SEQUENCE</scope>
    <source>
        <strain evidence="2">8032-3</strain>
    </source>
</reference>
<dbReference type="PANTHER" id="PTHR42032:SF1">
    <property type="entry name" value="YALI0E30679P"/>
    <property type="match status" value="1"/>
</dbReference>